<keyword evidence="6" id="KW-1185">Reference proteome</keyword>
<sequence length="283" mass="30032">MVHLGFDRLGHHFARVADSDDPVSDMALIGRAYRHNAQANPHLYSVMLGASSLPVFSLSEADRQYGRYTLVSVVACARRCIAAGRFAWSDPELVAHHMWITVHGLCSLELGGYLVDPYDADRCFEAQLTALMVSAGDTPEAAEASVTASLGREKVIDVALAAKAVAAPQNPLDRELDVLGMAASGAGLAEIAAELHLSKGTVRNYLGAIVTKLGARNRLDAVRIATEARVLNQARMCGIDASADGPWSRSPTSVSGADTPCARRSAAHWRELAMATSLSPLAA</sequence>
<dbReference type="GO" id="GO:0006355">
    <property type="term" value="P:regulation of DNA-templated transcription"/>
    <property type="evidence" value="ECO:0007669"/>
    <property type="project" value="InterPro"/>
</dbReference>
<protein>
    <recommendedName>
        <fullName evidence="4">HTH luxR-type domain-containing protein</fullName>
    </recommendedName>
</protein>
<dbReference type="SMART" id="SM00421">
    <property type="entry name" value="HTH_LUXR"/>
    <property type="match status" value="1"/>
</dbReference>
<dbReference type="GO" id="GO:0003677">
    <property type="term" value="F:DNA binding"/>
    <property type="evidence" value="ECO:0007669"/>
    <property type="project" value="UniProtKB-KW"/>
</dbReference>
<dbReference type="CDD" id="cd06170">
    <property type="entry name" value="LuxR_C_like"/>
    <property type="match status" value="1"/>
</dbReference>
<dbReference type="Pfam" id="PF13305">
    <property type="entry name" value="TetR_C_33"/>
    <property type="match status" value="1"/>
</dbReference>
<dbReference type="Proteomes" id="UP000295578">
    <property type="component" value="Unassembled WGS sequence"/>
</dbReference>
<dbReference type="SUPFAM" id="SSF48498">
    <property type="entry name" value="Tetracyclin repressor-like, C-terminal domain"/>
    <property type="match status" value="1"/>
</dbReference>
<evidence type="ECO:0000256" key="3">
    <source>
        <dbReference type="ARBA" id="ARBA00023163"/>
    </source>
</evidence>
<dbReference type="InterPro" id="IPR025996">
    <property type="entry name" value="MT1864/Rv1816-like_C"/>
</dbReference>
<dbReference type="AlphaFoldDB" id="A0A4R5BHN0"/>
<feature type="domain" description="HTH luxR-type" evidence="4">
    <location>
        <begin position="165"/>
        <end position="229"/>
    </location>
</feature>
<keyword evidence="3" id="KW-0804">Transcription</keyword>
<dbReference type="InterPro" id="IPR000792">
    <property type="entry name" value="Tscrpt_reg_LuxR_C"/>
</dbReference>
<keyword evidence="1" id="KW-0805">Transcription regulation</keyword>
<evidence type="ECO:0000313" key="6">
    <source>
        <dbReference type="Proteomes" id="UP000295578"/>
    </source>
</evidence>
<dbReference type="InterPro" id="IPR036388">
    <property type="entry name" value="WH-like_DNA-bd_sf"/>
</dbReference>
<keyword evidence="2" id="KW-0238">DNA-binding</keyword>
<dbReference type="PRINTS" id="PR00038">
    <property type="entry name" value="HTHLUXR"/>
</dbReference>
<evidence type="ECO:0000259" key="4">
    <source>
        <dbReference type="PROSITE" id="PS50043"/>
    </source>
</evidence>
<organism evidence="5 6">
    <name type="scientific">Actinomadura darangshiensis</name>
    <dbReference type="NCBI Taxonomy" id="705336"/>
    <lineage>
        <taxon>Bacteria</taxon>
        <taxon>Bacillati</taxon>
        <taxon>Actinomycetota</taxon>
        <taxon>Actinomycetes</taxon>
        <taxon>Streptosporangiales</taxon>
        <taxon>Thermomonosporaceae</taxon>
        <taxon>Actinomadura</taxon>
    </lineage>
</organism>
<dbReference type="PROSITE" id="PS50043">
    <property type="entry name" value="HTH_LUXR_2"/>
    <property type="match status" value="1"/>
</dbReference>
<dbReference type="OrthoDB" id="4709966at2"/>
<evidence type="ECO:0000256" key="1">
    <source>
        <dbReference type="ARBA" id="ARBA00023015"/>
    </source>
</evidence>
<dbReference type="InterPro" id="IPR016032">
    <property type="entry name" value="Sig_transdc_resp-reg_C-effctor"/>
</dbReference>
<dbReference type="Gene3D" id="1.10.10.10">
    <property type="entry name" value="Winged helix-like DNA-binding domain superfamily/Winged helix DNA-binding domain"/>
    <property type="match status" value="1"/>
</dbReference>
<dbReference type="SUPFAM" id="SSF46894">
    <property type="entry name" value="C-terminal effector domain of the bipartite response regulators"/>
    <property type="match status" value="1"/>
</dbReference>
<dbReference type="Gene3D" id="1.10.357.10">
    <property type="entry name" value="Tetracycline Repressor, domain 2"/>
    <property type="match status" value="1"/>
</dbReference>
<proteinExistence type="predicted"/>
<dbReference type="Pfam" id="PF00196">
    <property type="entry name" value="GerE"/>
    <property type="match status" value="1"/>
</dbReference>
<gene>
    <name evidence="5" type="ORF">E1293_12785</name>
</gene>
<comment type="caution">
    <text evidence="5">The sequence shown here is derived from an EMBL/GenBank/DDBJ whole genome shotgun (WGS) entry which is preliminary data.</text>
</comment>
<dbReference type="EMBL" id="SMKY01000044">
    <property type="protein sequence ID" value="TDD84536.1"/>
    <property type="molecule type" value="Genomic_DNA"/>
</dbReference>
<evidence type="ECO:0000313" key="5">
    <source>
        <dbReference type="EMBL" id="TDD84536.1"/>
    </source>
</evidence>
<accession>A0A4R5BHN0</accession>
<dbReference type="PANTHER" id="PTHR44688:SF16">
    <property type="entry name" value="DNA-BINDING TRANSCRIPTIONAL ACTIVATOR DEVR_DOSR"/>
    <property type="match status" value="1"/>
</dbReference>
<dbReference type="InterPro" id="IPR036271">
    <property type="entry name" value="Tet_transcr_reg_TetR-rel_C_sf"/>
</dbReference>
<evidence type="ECO:0000256" key="2">
    <source>
        <dbReference type="ARBA" id="ARBA00023125"/>
    </source>
</evidence>
<dbReference type="PANTHER" id="PTHR44688">
    <property type="entry name" value="DNA-BINDING TRANSCRIPTIONAL ACTIVATOR DEVR_DOSR"/>
    <property type="match status" value="1"/>
</dbReference>
<name>A0A4R5BHN0_9ACTN</name>
<reference evidence="5 6" key="1">
    <citation type="submission" date="2019-03" db="EMBL/GenBank/DDBJ databases">
        <title>Draft genome sequences of novel Actinobacteria.</title>
        <authorList>
            <person name="Sahin N."/>
            <person name="Ay H."/>
            <person name="Saygin H."/>
        </authorList>
    </citation>
    <scope>NUCLEOTIDE SEQUENCE [LARGE SCALE GENOMIC DNA]</scope>
    <source>
        <strain evidence="5 6">DSM 45941</strain>
    </source>
</reference>